<dbReference type="Pfam" id="PF07859">
    <property type="entry name" value="Abhydrolase_3"/>
    <property type="match status" value="1"/>
</dbReference>
<dbReference type="AlphaFoldDB" id="A0A8K0SJZ8"/>
<accession>A0A8K0SJZ8</accession>
<dbReference type="InterPro" id="IPR029058">
    <property type="entry name" value="AB_hydrolase_fold"/>
</dbReference>
<dbReference type="SUPFAM" id="SSF53474">
    <property type="entry name" value="alpha/beta-Hydrolases"/>
    <property type="match status" value="1"/>
</dbReference>
<dbReference type="InterPro" id="IPR013094">
    <property type="entry name" value="AB_hydrolase_3"/>
</dbReference>
<evidence type="ECO:0000313" key="4">
    <source>
        <dbReference type="EMBL" id="KAH7305918.1"/>
    </source>
</evidence>
<proteinExistence type="predicted"/>
<sequence>MREARDRDERVVVMGDSSGGNLALSLVTWAATSPAYQAQAAGFPVAVLVISPATDLRHADPDIRRVARKDPVLTPSHIQSTARAWSQGDTTTTGSPQPGPEMKRRRSMSTYTADDASVSPALANLEPLARWGIRVHGVTGTYDVLNPEAVAFREKLREAGVAGEWLEWDRQMHCFPLAFGYGLNESVKAVDYIVDILIRA</sequence>
<organism evidence="4 5">
    <name type="scientific">Stachybotrys elegans</name>
    <dbReference type="NCBI Taxonomy" id="80388"/>
    <lineage>
        <taxon>Eukaryota</taxon>
        <taxon>Fungi</taxon>
        <taxon>Dikarya</taxon>
        <taxon>Ascomycota</taxon>
        <taxon>Pezizomycotina</taxon>
        <taxon>Sordariomycetes</taxon>
        <taxon>Hypocreomycetidae</taxon>
        <taxon>Hypocreales</taxon>
        <taxon>Stachybotryaceae</taxon>
        <taxon>Stachybotrys</taxon>
    </lineage>
</organism>
<protein>
    <submittedName>
        <fullName evidence="4">Alpha/Beta hydrolase protein</fullName>
    </submittedName>
</protein>
<dbReference type="PANTHER" id="PTHR48081:SF8">
    <property type="entry name" value="ALPHA_BETA HYDROLASE FOLD-3 DOMAIN-CONTAINING PROTEIN-RELATED"/>
    <property type="match status" value="1"/>
</dbReference>
<comment type="caution">
    <text evidence="4">The sequence shown here is derived from an EMBL/GenBank/DDBJ whole genome shotgun (WGS) entry which is preliminary data.</text>
</comment>
<reference evidence="4" key="1">
    <citation type="journal article" date="2021" name="Nat. Commun.">
        <title>Genetic determinants of endophytism in the Arabidopsis root mycobiome.</title>
        <authorList>
            <person name="Mesny F."/>
            <person name="Miyauchi S."/>
            <person name="Thiergart T."/>
            <person name="Pickel B."/>
            <person name="Atanasova L."/>
            <person name="Karlsson M."/>
            <person name="Huettel B."/>
            <person name="Barry K.W."/>
            <person name="Haridas S."/>
            <person name="Chen C."/>
            <person name="Bauer D."/>
            <person name="Andreopoulos W."/>
            <person name="Pangilinan J."/>
            <person name="LaButti K."/>
            <person name="Riley R."/>
            <person name="Lipzen A."/>
            <person name="Clum A."/>
            <person name="Drula E."/>
            <person name="Henrissat B."/>
            <person name="Kohler A."/>
            <person name="Grigoriev I.V."/>
            <person name="Martin F.M."/>
            <person name="Hacquard S."/>
        </authorList>
    </citation>
    <scope>NUCLEOTIDE SEQUENCE</scope>
    <source>
        <strain evidence="4">MPI-CAGE-CH-0235</strain>
    </source>
</reference>
<dbReference type="OrthoDB" id="2152029at2759"/>
<dbReference type="EMBL" id="JAGPNK010000017">
    <property type="protein sequence ID" value="KAH7305918.1"/>
    <property type="molecule type" value="Genomic_DNA"/>
</dbReference>
<dbReference type="GO" id="GO:0016787">
    <property type="term" value="F:hydrolase activity"/>
    <property type="evidence" value="ECO:0007669"/>
    <property type="project" value="UniProtKB-KW"/>
</dbReference>
<name>A0A8K0SJZ8_9HYPO</name>
<feature type="compositionally biased region" description="Polar residues" evidence="2">
    <location>
        <begin position="76"/>
        <end position="96"/>
    </location>
</feature>
<dbReference type="InterPro" id="IPR050300">
    <property type="entry name" value="GDXG_lipolytic_enzyme"/>
</dbReference>
<evidence type="ECO:0000256" key="1">
    <source>
        <dbReference type="ARBA" id="ARBA00022801"/>
    </source>
</evidence>
<keyword evidence="5" id="KW-1185">Reference proteome</keyword>
<evidence type="ECO:0000256" key="2">
    <source>
        <dbReference type="SAM" id="MobiDB-lite"/>
    </source>
</evidence>
<dbReference type="Proteomes" id="UP000813444">
    <property type="component" value="Unassembled WGS sequence"/>
</dbReference>
<evidence type="ECO:0000259" key="3">
    <source>
        <dbReference type="Pfam" id="PF07859"/>
    </source>
</evidence>
<keyword evidence="1 4" id="KW-0378">Hydrolase</keyword>
<feature type="domain" description="Alpha/beta hydrolase fold-3" evidence="3">
    <location>
        <begin position="8"/>
        <end position="176"/>
    </location>
</feature>
<feature type="region of interest" description="Disordered" evidence="2">
    <location>
        <begin position="72"/>
        <end position="110"/>
    </location>
</feature>
<gene>
    <name evidence="4" type="ORF">B0I35DRAFT_443514</name>
</gene>
<dbReference type="PANTHER" id="PTHR48081">
    <property type="entry name" value="AB HYDROLASE SUPERFAMILY PROTEIN C4A8.06C"/>
    <property type="match status" value="1"/>
</dbReference>
<dbReference type="Gene3D" id="3.40.50.1820">
    <property type="entry name" value="alpha/beta hydrolase"/>
    <property type="match status" value="1"/>
</dbReference>
<evidence type="ECO:0000313" key="5">
    <source>
        <dbReference type="Proteomes" id="UP000813444"/>
    </source>
</evidence>